<keyword evidence="11" id="KW-0482">Metalloprotease</keyword>
<evidence type="ECO:0000256" key="1">
    <source>
        <dbReference type="ARBA" id="ARBA00001947"/>
    </source>
</evidence>
<feature type="transmembrane region" description="Helical" evidence="13">
    <location>
        <begin position="180"/>
        <end position="204"/>
    </location>
</feature>
<evidence type="ECO:0000256" key="13">
    <source>
        <dbReference type="SAM" id="Phobius"/>
    </source>
</evidence>
<dbReference type="AlphaFoldDB" id="A0A1F7X9I0"/>
<evidence type="ECO:0000256" key="2">
    <source>
        <dbReference type="ARBA" id="ARBA00004651"/>
    </source>
</evidence>
<dbReference type="CDD" id="cd06158">
    <property type="entry name" value="S2P-M50_like_1"/>
    <property type="match status" value="1"/>
</dbReference>
<keyword evidence="4" id="KW-1003">Cell membrane</keyword>
<dbReference type="PANTHER" id="PTHR35864">
    <property type="entry name" value="ZINC METALLOPROTEASE MJ0611-RELATED"/>
    <property type="match status" value="1"/>
</dbReference>
<feature type="domain" description="Peptidase M50" evidence="14">
    <location>
        <begin position="8"/>
        <end position="114"/>
    </location>
</feature>
<feature type="transmembrane region" description="Helical" evidence="13">
    <location>
        <begin position="124"/>
        <end position="147"/>
    </location>
</feature>
<feature type="domain" description="Peptidase M50" evidence="14">
    <location>
        <begin position="131"/>
        <end position="183"/>
    </location>
</feature>
<evidence type="ECO:0000313" key="16">
    <source>
        <dbReference type="Proteomes" id="UP000177053"/>
    </source>
</evidence>
<evidence type="ECO:0000256" key="6">
    <source>
        <dbReference type="ARBA" id="ARBA00022692"/>
    </source>
</evidence>
<evidence type="ECO:0000256" key="11">
    <source>
        <dbReference type="ARBA" id="ARBA00023049"/>
    </source>
</evidence>
<dbReference type="Proteomes" id="UP000177053">
    <property type="component" value="Unassembled WGS sequence"/>
</dbReference>
<dbReference type="InterPro" id="IPR044537">
    <property type="entry name" value="Rip2-like"/>
</dbReference>
<evidence type="ECO:0000256" key="8">
    <source>
        <dbReference type="ARBA" id="ARBA00022801"/>
    </source>
</evidence>
<sequence length="218" mass="24322">MFDLIGWLLAFAVAITIHETAHAWMADRLGDPTPRMMGRLSLNPLVHYDPIGTTLLLVLVVMRAFGIPVIPFGWAKPVRFDPYNLKNPRRDAAIISLAGPLSNFILAIILSIILRLIISPLSPFYLLNLIFIPMIILNVILGLFNIIPFHPLDGGKIFIGFLPPDQAQDADVFLRRYGMVILFFLIFPTINGTSPLFMVLSPLIDFVLKILIPGNPVI</sequence>
<keyword evidence="5" id="KW-0645">Protease</keyword>
<keyword evidence="10 13" id="KW-1133">Transmembrane helix</keyword>
<keyword evidence="12 13" id="KW-0472">Membrane</keyword>
<evidence type="ECO:0000256" key="9">
    <source>
        <dbReference type="ARBA" id="ARBA00022833"/>
    </source>
</evidence>
<evidence type="ECO:0000256" key="12">
    <source>
        <dbReference type="ARBA" id="ARBA00023136"/>
    </source>
</evidence>
<comment type="subcellular location">
    <subcellularLocation>
        <location evidence="2">Cell membrane</location>
        <topology evidence="2">Multi-pass membrane protein</topology>
    </subcellularLocation>
</comment>
<keyword evidence="9" id="KW-0862">Zinc</keyword>
<dbReference type="InterPro" id="IPR008915">
    <property type="entry name" value="Peptidase_M50"/>
</dbReference>
<accession>A0A1F7X9I0</accession>
<dbReference type="GO" id="GO:0046872">
    <property type="term" value="F:metal ion binding"/>
    <property type="evidence" value="ECO:0007669"/>
    <property type="project" value="UniProtKB-KW"/>
</dbReference>
<feature type="transmembrane region" description="Helical" evidence="13">
    <location>
        <begin position="51"/>
        <end position="74"/>
    </location>
</feature>
<dbReference type="GO" id="GO:0006508">
    <property type="term" value="P:proteolysis"/>
    <property type="evidence" value="ECO:0007669"/>
    <property type="project" value="UniProtKB-KW"/>
</dbReference>
<feature type="transmembrane region" description="Helical" evidence="13">
    <location>
        <begin position="94"/>
        <end position="118"/>
    </location>
</feature>
<gene>
    <name evidence="15" type="ORF">A2Z22_03980</name>
</gene>
<name>A0A1F7X9I0_9BACT</name>
<dbReference type="PANTHER" id="PTHR35864:SF1">
    <property type="entry name" value="ZINC METALLOPROTEASE YWHC-RELATED"/>
    <property type="match status" value="1"/>
</dbReference>
<keyword evidence="8" id="KW-0378">Hydrolase</keyword>
<evidence type="ECO:0000256" key="10">
    <source>
        <dbReference type="ARBA" id="ARBA00022989"/>
    </source>
</evidence>
<reference evidence="15 16" key="1">
    <citation type="journal article" date="2016" name="Nat. Commun.">
        <title>Thousands of microbial genomes shed light on interconnected biogeochemical processes in an aquifer system.</title>
        <authorList>
            <person name="Anantharaman K."/>
            <person name="Brown C.T."/>
            <person name="Hug L.A."/>
            <person name="Sharon I."/>
            <person name="Castelle C.J."/>
            <person name="Probst A.J."/>
            <person name="Thomas B.C."/>
            <person name="Singh A."/>
            <person name="Wilkins M.J."/>
            <person name="Karaoz U."/>
            <person name="Brodie E.L."/>
            <person name="Williams K.H."/>
            <person name="Hubbard S.S."/>
            <person name="Banfield J.F."/>
        </authorList>
    </citation>
    <scope>NUCLEOTIDE SEQUENCE [LARGE SCALE GENOMIC DNA]</scope>
</reference>
<evidence type="ECO:0000256" key="3">
    <source>
        <dbReference type="ARBA" id="ARBA00007931"/>
    </source>
</evidence>
<dbReference type="EMBL" id="MGFS01000027">
    <property type="protein sequence ID" value="OGM10995.1"/>
    <property type="molecule type" value="Genomic_DNA"/>
</dbReference>
<evidence type="ECO:0000313" key="15">
    <source>
        <dbReference type="EMBL" id="OGM10995.1"/>
    </source>
</evidence>
<dbReference type="InterPro" id="IPR052348">
    <property type="entry name" value="Metallopeptidase_M50B"/>
</dbReference>
<evidence type="ECO:0000259" key="14">
    <source>
        <dbReference type="Pfam" id="PF02163"/>
    </source>
</evidence>
<evidence type="ECO:0000256" key="4">
    <source>
        <dbReference type="ARBA" id="ARBA00022475"/>
    </source>
</evidence>
<evidence type="ECO:0000256" key="7">
    <source>
        <dbReference type="ARBA" id="ARBA00022723"/>
    </source>
</evidence>
<proteinExistence type="inferred from homology"/>
<protein>
    <recommendedName>
        <fullName evidence="14">Peptidase M50 domain-containing protein</fullName>
    </recommendedName>
</protein>
<dbReference type="GO" id="GO:0005886">
    <property type="term" value="C:plasma membrane"/>
    <property type="evidence" value="ECO:0007669"/>
    <property type="project" value="UniProtKB-SubCell"/>
</dbReference>
<comment type="caution">
    <text evidence="15">The sequence shown here is derived from an EMBL/GenBank/DDBJ whole genome shotgun (WGS) entry which is preliminary data.</text>
</comment>
<comment type="similarity">
    <text evidence="3">Belongs to the peptidase M50B family.</text>
</comment>
<evidence type="ECO:0000256" key="5">
    <source>
        <dbReference type="ARBA" id="ARBA00022670"/>
    </source>
</evidence>
<comment type="cofactor">
    <cofactor evidence="1">
        <name>Zn(2+)</name>
        <dbReference type="ChEBI" id="CHEBI:29105"/>
    </cofactor>
</comment>
<organism evidence="15 16">
    <name type="scientific">Candidatus Woesebacteria bacterium RBG_16_34_12</name>
    <dbReference type="NCBI Taxonomy" id="1802480"/>
    <lineage>
        <taxon>Bacteria</taxon>
        <taxon>Candidatus Woeseibacteriota</taxon>
    </lineage>
</organism>
<keyword evidence="6 13" id="KW-0812">Transmembrane</keyword>
<keyword evidence="7" id="KW-0479">Metal-binding</keyword>
<dbReference type="Pfam" id="PF02163">
    <property type="entry name" value="Peptidase_M50"/>
    <property type="match status" value="2"/>
</dbReference>
<dbReference type="GO" id="GO:0008237">
    <property type="term" value="F:metallopeptidase activity"/>
    <property type="evidence" value="ECO:0007669"/>
    <property type="project" value="UniProtKB-KW"/>
</dbReference>